<dbReference type="PANTHER" id="PTHR37242:SF1">
    <property type="entry name" value="OS09G0569450 PROTEIN"/>
    <property type="match status" value="1"/>
</dbReference>
<organism evidence="2">
    <name type="scientific">Anthurium amnicola</name>
    <dbReference type="NCBI Taxonomy" id="1678845"/>
    <lineage>
        <taxon>Eukaryota</taxon>
        <taxon>Viridiplantae</taxon>
        <taxon>Streptophyta</taxon>
        <taxon>Embryophyta</taxon>
        <taxon>Tracheophyta</taxon>
        <taxon>Spermatophyta</taxon>
        <taxon>Magnoliopsida</taxon>
        <taxon>Liliopsida</taxon>
        <taxon>Araceae</taxon>
        <taxon>Pothoideae</taxon>
        <taxon>Potheae</taxon>
        <taxon>Anthurium</taxon>
    </lineage>
</organism>
<dbReference type="PANTHER" id="PTHR37242">
    <property type="entry name" value="OS09G0569450 PROTEIN"/>
    <property type="match status" value="1"/>
</dbReference>
<reference evidence="2" key="1">
    <citation type="submission" date="2015-07" db="EMBL/GenBank/DDBJ databases">
        <title>Transcriptome Assembly of Anthurium amnicola.</title>
        <authorList>
            <person name="Suzuki J."/>
        </authorList>
    </citation>
    <scope>NUCLEOTIDE SEQUENCE</scope>
</reference>
<accession>A0A1D1XFP0</accession>
<sequence>MDEKSPPDQIEPTSSTRDAPSVSFDPSRMIGVIRRKALIRDLAAAYHTECLSYCQELLELQRKWGEATGLICFTLILATHIFLPSDRCIIPPLHISWLRKTQYERRT</sequence>
<evidence type="ECO:0000256" key="1">
    <source>
        <dbReference type="SAM" id="MobiDB-lite"/>
    </source>
</evidence>
<dbReference type="EMBL" id="GDJX01026761">
    <property type="protein sequence ID" value="JAT41175.1"/>
    <property type="molecule type" value="Transcribed_RNA"/>
</dbReference>
<gene>
    <name evidence="2" type="primary">Exig_1968_1</name>
    <name evidence="2" type="ORF">g.21308</name>
</gene>
<feature type="region of interest" description="Disordered" evidence="1">
    <location>
        <begin position="1"/>
        <end position="24"/>
    </location>
</feature>
<proteinExistence type="predicted"/>
<evidence type="ECO:0000313" key="2">
    <source>
        <dbReference type="EMBL" id="JAT41175.1"/>
    </source>
</evidence>
<protein>
    <submittedName>
        <fullName evidence="2">UPF0747 protein Exig_1968</fullName>
    </submittedName>
</protein>
<dbReference type="AlphaFoldDB" id="A0A1D1XFP0"/>
<name>A0A1D1XFP0_9ARAE</name>